<sequence length="105" mass="11503">MNPISAAKRSHSTRMPDFDWLALGVNAVTKEAHIIHHYLRNCLLKKFGFDSQLGFSQPVDCMRGPGMTENSGLKAMLELALSDGSLKDLKTQAESSCQKMMGFGG</sequence>
<evidence type="ECO:0000313" key="2">
    <source>
        <dbReference type="Proteomes" id="UP000796880"/>
    </source>
</evidence>
<reference evidence="1" key="1">
    <citation type="submission" date="2020-03" db="EMBL/GenBank/DDBJ databases">
        <title>A high-quality chromosome-level genome assembly of a woody plant with both climbing and erect habits, Rhamnella rubrinervis.</title>
        <authorList>
            <person name="Lu Z."/>
            <person name="Yang Y."/>
            <person name="Zhu X."/>
            <person name="Sun Y."/>
        </authorList>
    </citation>
    <scope>NUCLEOTIDE SEQUENCE</scope>
    <source>
        <strain evidence="1">BYM</strain>
        <tissue evidence="1">Leaf</tissue>
    </source>
</reference>
<name>A0A8K0MIR5_9ROSA</name>
<evidence type="ECO:0000313" key="1">
    <source>
        <dbReference type="EMBL" id="KAF3447724.1"/>
    </source>
</evidence>
<accession>A0A8K0MIR5</accession>
<proteinExistence type="predicted"/>
<comment type="caution">
    <text evidence="1">The sequence shown here is derived from an EMBL/GenBank/DDBJ whole genome shotgun (WGS) entry which is preliminary data.</text>
</comment>
<organism evidence="1 2">
    <name type="scientific">Rhamnella rubrinervis</name>
    <dbReference type="NCBI Taxonomy" id="2594499"/>
    <lineage>
        <taxon>Eukaryota</taxon>
        <taxon>Viridiplantae</taxon>
        <taxon>Streptophyta</taxon>
        <taxon>Embryophyta</taxon>
        <taxon>Tracheophyta</taxon>
        <taxon>Spermatophyta</taxon>
        <taxon>Magnoliopsida</taxon>
        <taxon>eudicotyledons</taxon>
        <taxon>Gunneridae</taxon>
        <taxon>Pentapetalae</taxon>
        <taxon>rosids</taxon>
        <taxon>fabids</taxon>
        <taxon>Rosales</taxon>
        <taxon>Rhamnaceae</taxon>
        <taxon>rhamnoid group</taxon>
        <taxon>Rhamneae</taxon>
        <taxon>Rhamnella</taxon>
    </lineage>
</organism>
<dbReference type="AlphaFoldDB" id="A0A8K0MIR5"/>
<dbReference type="EMBL" id="VOIH02000004">
    <property type="protein sequence ID" value="KAF3447724.1"/>
    <property type="molecule type" value="Genomic_DNA"/>
</dbReference>
<gene>
    <name evidence="1" type="ORF">FNV43_RR08427</name>
</gene>
<protein>
    <submittedName>
        <fullName evidence="1">Uncharacterized protein</fullName>
    </submittedName>
</protein>
<dbReference type="Proteomes" id="UP000796880">
    <property type="component" value="Unassembled WGS sequence"/>
</dbReference>
<keyword evidence="2" id="KW-1185">Reference proteome</keyword>